<dbReference type="AlphaFoldDB" id="A0A6I4U3S5"/>
<evidence type="ECO:0000256" key="1">
    <source>
        <dbReference type="SAM" id="Coils"/>
    </source>
</evidence>
<reference evidence="2 3" key="1">
    <citation type="submission" date="2019-12" db="EMBL/GenBank/DDBJ databases">
        <title>Genomic-based taxomic classification of the family Erythrobacteraceae.</title>
        <authorList>
            <person name="Xu L."/>
        </authorList>
    </citation>
    <scope>NUCLEOTIDE SEQUENCE [LARGE SCALE GENOMIC DNA]</scope>
    <source>
        <strain evidence="2 3">LMG 29519</strain>
    </source>
</reference>
<evidence type="ECO:0000313" key="2">
    <source>
        <dbReference type="EMBL" id="MXP08877.1"/>
    </source>
</evidence>
<dbReference type="RefSeq" id="WP_160615394.1">
    <property type="nucleotide sequence ID" value="NZ_WTYR01000001.1"/>
</dbReference>
<gene>
    <name evidence="2" type="ORF">GRI68_01620</name>
</gene>
<evidence type="ECO:0000313" key="3">
    <source>
        <dbReference type="Proteomes" id="UP000429229"/>
    </source>
</evidence>
<dbReference type="Proteomes" id="UP000429229">
    <property type="component" value="Unassembled WGS sequence"/>
</dbReference>
<keyword evidence="3" id="KW-1185">Reference proteome</keyword>
<comment type="caution">
    <text evidence="2">The sequence shown here is derived from an EMBL/GenBank/DDBJ whole genome shotgun (WGS) entry which is preliminary data.</text>
</comment>
<dbReference type="EMBL" id="WTYR01000001">
    <property type="protein sequence ID" value="MXP08877.1"/>
    <property type="molecule type" value="Genomic_DNA"/>
</dbReference>
<sequence length="79" mass="8817">MKKPLASLLVCALAACGSGDRNTGLQSQAEKASRGEDVELDIVDENADNLSAEQKAELKAWEERQNEEINRRVDEMRDR</sequence>
<dbReference type="PROSITE" id="PS51257">
    <property type="entry name" value="PROKAR_LIPOPROTEIN"/>
    <property type="match status" value="1"/>
</dbReference>
<accession>A0A6I4U3S5</accession>
<organism evidence="2 3">
    <name type="scientific">Alteriqipengyuania halimionae</name>
    <dbReference type="NCBI Taxonomy" id="1926630"/>
    <lineage>
        <taxon>Bacteria</taxon>
        <taxon>Pseudomonadati</taxon>
        <taxon>Pseudomonadota</taxon>
        <taxon>Alphaproteobacteria</taxon>
        <taxon>Sphingomonadales</taxon>
        <taxon>Erythrobacteraceae</taxon>
        <taxon>Alteriqipengyuania</taxon>
    </lineage>
</organism>
<feature type="coiled-coil region" evidence="1">
    <location>
        <begin position="51"/>
        <end position="79"/>
    </location>
</feature>
<proteinExistence type="predicted"/>
<keyword evidence="1" id="KW-0175">Coiled coil</keyword>
<protein>
    <submittedName>
        <fullName evidence="2">Uncharacterized protein</fullName>
    </submittedName>
</protein>
<name>A0A6I4U3S5_9SPHN</name>